<dbReference type="OrthoDB" id="9811314at2"/>
<evidence type="ECO:0000313" key="6">
    <source>
        <dbReference type="EMBL" id="AIE84141.1"/>
    </source>
</evidence>
<feature type="signal peptide" evidence="3">
    <location>
        <begin position="1"/>
        <end position="19"/>
    </location>
</feature>
<dbReference type="AlphaFoldDB" id="A0A068NKZ0"/>
<feature type="domain" description="Peptidase M16 N-terminal" evidence="4">
    <location>
        <begin position="486"/>
        <end position="594"/>
    </location>
</feature>
<dbReference type="InterPro" id="IPR050361">
    <property type="entry name" value="MPP/UQCRC_Complex"/>
</dbReference>
<organism evidence="6 7">
    <name type="scientific">Fimbriimonas ginsengisoli Gsoil 348</name>
    <dbReference type="NCBI Taxonomy" id="661478"/>
    <lineage>
        <taxon>Bacteria</taxon>
        <taxon>Bacillati</taxon>
        <taxon>Armatimonadota</taxon>
        <taxon>Fimbriimonadia</taxon>
        <taxon>Fimbriimonadales</taxon>
        <taxon>Fimbriimonadaceae</taxon>
        <taxon>Fimbriimonas</taxon>
    </lineage>
</organism>
<dbReference type="RefSeq" id="WP_025227211.1">
    <property type="nucleotide sequence ID" value="NZ_CP007139.1"/>
</dbReference>
<keyword evidence="7" id="KW-1185">Reference proteome</keyword>
<accession>A0A068NKZ0</accession>
<dbReference type="GO" id="GO:0046872">
    <property type="term" value="F:metal ion binding"/>
    <property type="evidence" value="ECO:0007669"/>
    <property type="project" value="InterPro"/>
</dbReference>
<proteinExistence type="inferred from homology"/>
<keyword evidence="3" id="KW-0732">Signal</keyword>
<dbReference type="Pfam" id="PF05193">
    <property type="entry name" value="Peptidase_M16_C"/>
    <property type="match status" value="2"/>
</dbReference>
<feature type="domain" description="Peptidase M16 C-terminal" evidence="5">
    <location>
        <begin position="635"/>
        <end position="806"/>
    </location>
</feature>
<evidence type="ECO:0000259" key="4">
    <source>
        <dbReference type="Pfam" id="PF00675"/>
    </source>
</evidence>
<evidence type="ECO:0000313" key="7">
    <source>
        <dbReference type="Proteomes" id="UP000027982"/>
    </source>
</evidence>
<dbReference type="SUPFAM" id="SSF63411">
    <property type="entry name" value="LuxS/MPP-like metallohydrolase"/>
    <property type="match status" value="4"/>
</dbReference>
<dbReference type="EMBL" id="CP007139">
    <property type="protein sequence ID" value="AIE84141.1"/>
    <property type="molecule type" value="Genomic_DNA"/>
</dbReference>
<dbReference type="Proteomes" id="UP000027982">
    <property type="component" value="Chromosome"/>
</dbReference>
<dbReference type="Pfam" id="PF00675">
    <property type="entry name" value="Peptidase_M16"/>
    <property type="match status" value="2"/>
</dbReference>
<dbReference type="Gene3D" id="3.30.830.10">
    <property type="entry name" value="Metalloenzyme, LuxS/M16 peptidase-like"/>
    <property type="match status" value="4"/>
</dbReference>
<keyword evidence="6" id="KW-0378">Hydrolase</keyword>
<dbReference type="PANTHER" id="PTHR11851">
    <property type="entry name" value="METALLOPROTEASE"/>
    <property type="match status" value="1"/>
</dbReference>
<dbReference type="HOGENOM" id="CLU_007487_0_1_0"/>
<evidence type="ECO:0000256" key="3">
    <source>
        <dbReference type="SAM" id="SignalP"/>
    </source>
</evidence>
<dbReference type="KEGG" id="fgi:OP10G_0773"/>
<dbReference type="PANTHER" id="PTHR11851:SF49">
    <property type="entry name" value="MITOCHONDRIAL-PROCESSING PEPTIDASE SUBUNIT ALPHA"/>
    <property type="match status" value="1"/>
</dbReference>
<dbReference type="InterPro" id="IPR011249">
    <property type="entry name" value="Metalloenz_LuxS/M16"/>
</dbReference>
<dbReference type="GO" id="GO:0008233">
    <property type="term" value="F:peptidase activity"/>
    <property type="evidence" value="ECO:0007669"/>
    <property type="project" value="UniProtKB-KW"/>
</dbReference>
<reference evidence="6 7" key="1">
    <citation type="journal article" date="2014" name="PLoS ONE">
        <title>The first complete genome sequence of the class fimbriimonadia in the phylum armatimonadetes.</title>
        <authorList>
            <person name="Hu Z.Y."/>
            <person name="Wang Y.Z."/>
            <person name="Im W.T."/>
            <person name="Wang S.Y."/>
            <person name="Zhao G.P."/>
            <person name="Zheng H.J."/>
            <person name="Quan Z.X."/>
        </authorList>
    </citation>
    <scope>NUCLEOTIDE SEQUENCE [LARGE SCALE GENOMIC DNA]</scope>
    <source>
        <strain evidence="6">Gsoil 348</strain>
    </source>
</reference>
<protein>
    <submittedName>
        <fullName evidence="6">Zinc protease</fullName>
    </submittedName>
</protein>
<feature type="chain" id="PRO_5001653727" evidence="3">
    <location>
        <begin position="20"/>
        <end position="899"/>
    </location>
</feature>
<feature type="compositionally biased region" description="Basic and acidic residues" evidence="2">
    <location>
        <begin position="449"/>
        <end position="460"/>
    </location>
</feature>
<comment type="similarity">
    <text evidence="1">Belongs to the peptidase M16 family.</text>
</comment>
<evidence type="ECO:0000259" key="5">
    <source>
        <dbReference type="Pfam" id="PF05193"/>
    </source>
</evidence>
<dbReference type="GO" id="GO:0006508">
    <property type="term" value="P:proteolysis"/>
    <property type="evidence" value="ECO:0007669"/>
    <property type="project" value="UniProtKB-KW"/>
</dbReference>
<evidence type="ECO:0000256" key="2">
    <source>
        <dbReference type="SAM" id="MobiDB-lite"/>
    </source>
</evidence>
<dbReference type="eggNOG" id="COG0612">
    <property type="taxonomic scope" value="Bacteria"/>
</dbReference>
<dbReference type="STRING" id="661478.OP10G_0773"/>
<keyword evidence="6" id="KW-0645">Protease</keyword>
<feature type="domain" description="Peptidase M16 N-terminal" evidence="4">
    <location>
        <begin position="35"/>
        <end position="157"/>
    </location>
</feature>
<feature type="region of interest" description="Disordered" evidence="2">
    <location>
        <begin position="437"/>
        <end position="466"/>
    </location>
</feature>
<name>A0A068NKZ0_FIMGI</name>
<gene>
    <name evidence="6" type="ORF">OP10G_0773</name>
</gene>
<dbReference type="InterPro" id="IPR011765">
    <property type="entry name" value="Pept_M16_N"/>
</dbReference>
<sequence length="899" mass="97770">MPKKFLIASFAVLAAAASAQDVKVEKYRLPNGMTVILHPDHTLPVVTINTWYHVGSKDEPPHRSGFAHLFEHLMFMGTRRVPNGQFDKIMEASGGNNNASTAEDRTNYYSNGPSNLLPTLLWLDADRLEDLGNSMTKAKVDLQRDVVKNERRQNTENTPYGSAYEAINGLMFPPTHPYGHSVIGSMDDLDRASVKDVQNFFATYYVPNNASLVVAGDFDPKTVKPMIARLFGTIPRKKDPVHRTAPNPTLPSVKRVKMTDKVQFPKTIMVWHSPAAYTPGDAEMRLAGAALSDGLTSRLYQRLVVKDKLATDVSAFQESRKLGSLFYVDSTAAQGVSLDKLEKAIDQTLAEFTKKGPKADELQRTVAKIQFGTVSSLQSIQAVADKLNEYEFYLGEPNSFRRVLETYRNATPASVQKAARRTLDLNHRLILRVYPRPETTSGSAPERFQNPRDQRPKIGPEKPFAPAPPKIFTLSNGVKVEYWNRPQLPLMAVNMMLWGGAALDPQAKLGRAELTASMLDEGAGKRSASAFQNALDQLGATFSAGSDQLSTAASMSVLSSNWDKALGLYADAILRPRFDPTEFARVLRVTAAGLEQEVDDADTVARKVSLREYFGETNPFGRPVSGTPATVRALKVADLKAAHAEVFCPQNATLFVAGSLPQAKVKASLERAFSGWKRSGVRIGLPNATAPTQETLRVVVVDKPAAPQTVIRFMFPAPTYSSPNREALTSLGTILGGSFTSRLNQNLREAKGYAYGAGSRFVFGPTIGYLTASSDVRTDVTGPSITEFLSEFKKIRNGDVTAEEAGKAASTRRAELVTELGTLPGLLGAAQGYELNGLPFTQIGKDIKTLSAVGAAKLNALATEAIPMDRGVLVLVGDKTQILKQLAGLGLPEPKVVKP</sequence>
<evidence type="ECO:0000256" key="1">
    <source>
        <dbReference type="ARBA" id="ARBA00007261"/>
    </source>
</evidence>
<feature type="domain" description="Peptidase M16 C-terminal" evidence="5">
    <location>
        <begin position="193"/>
        <end position="367"/>
    </location>
</feature>
<dbReference type="InterPro" id="IPR007863">
    <property type="entry name" value="Peptidase_M16_C"/>
</dbReference>